<gene>
    <name evidence="1" type="ORF">GMRT_11497</name>
</gene>
<organism evidence="1 2">
    <name type="scientific">Giardia muris</name>
    <dbReference type="NCBI Taxonomy" id="5742"/>
    <lineage>
        <taxon>Eukaryota</taxon>
        <taxon>Metamonada</taxon>
        <taxon>Diplomonadida</taxon>
        <taxon>Hexamitidae</taxon>
        <taxon>Giardiinae</taxon>
        <taxon>Giardia</taxon>
    </lineage>
</organism>
<reference evidence="1 2" key="1">
    <citation type="submission" date="2019-05" db="EMBL/GenBank/DDBJ databases">
        <title>The compact genome of Giardia muris reveals important steps in the evolution of intestinal protozoan parasites.</title>
        <authorList>
            <person name="Xu F."/>
            <person name="Jimenez-Gonzalez A."/>
            <person name="Einarsson E."/>
            <person name="Astvaldsson A."/>
            <person name="Peirasmaki D."/>
            <person name="Eckmann L."/>
            <person name="Andersson J.O."/>
            <person name="Svard S.G."/>
            <person name="Jerlstrom-Hultqvist J."/>
        </authorList>
    </citation>
    <scope>NUCLEOTIDE SEQUENCE [LARGE SCALE GENOMIC DNA]</scope>
    <source>
        <strain evidence="1 2">Roberts-Thomson</strain>
    </source>
</reference>
<evidence type="ECO:0000313" key="1">
    <source>
        <dbReference type="EMBL" id="TNJ29801.1"/>
    </source>
</evidence>
<dbReference type="AlphaFoldDB" id="A0A4Z1TB94"/>
<proteinExistence type="predicted"/>
<accession>A0A4Z1TB94</accession>
<dbReference type="Proteomes" id="UP000315496">
    <property type="component" value="Chromosome 1"/>
</dbReference>
<protein>
    <submittedName>
        <fullName evidence="1">Uncharacterized protein</fullName>
    </submittedName>
</protein>
<evidence type="ECO:0000313" key="2">
    <source>
        <dbReference type="Proteomes" id="UP000315496"/>
    </source>
</evidence>
<dbReference type="EMBL" id="VDLU01000001">
    <property type="protein sequence ID" value="TNJ29801.1"/>
    <property type="molecule type" value="Genomic_DNA"/>
</dbReference>
<comment type="caution">
    <text evidence="1">The sequence shown here is derived from an EMBL/GenBank/DDBJ whole genome shotgun (WGS) entry which is preliminary data.</text>
</comment>
<sequence>MEDTSLLMPSWSSHVAFNDPKLREEGSTEEDLVLAYFLRSPFYSNDPCRDIYSTGRRPTEFKRWIERHPEEVGHCFEDDKIERGETIIYGIIESCLPRSALIGGYFLKPDRTVAQTPVTMHCYLGEDARIYKLPTFKRYLDVVAHNVQFALSHAAQEIRRRAEEAEEEGDW</sequence>
<name>A0A4Z1TB94_GIAMU</name>
<dbReference type="VEuPathDB" id="GiardiaDB:GMRT_11497"/>
<keyword evidence="2" id="KW-1185">Reference proteome</keyword>